<proteinExistence type="inferred from homology"/>
<dbReference type="InterPro" id="IPR013787">
    <property type="entry name" value="S100_Ca-bd_sub"/>
</dbReference>
<evidence type="ECO:0000313" key="8">
    <source>
        <dbReference type="Proteomes" id="UP000264800"/>
    </source>
</evidence>
<dbReference type="Ensembl" id="ENSKMAT00000003140.1">
    <property type="protein sequence ID" value="ENSKMAP00000003077.1"/>
    <property type="gene ID" value="ENSKMAG00000002335.1"/>
</dbReference>
<evidence type="ECO:0000256" key="3">
    <source>
        <dbReference type="ARBA" id="ARBA00022737"/>
    </source>
</evidence>
<evidence type="ECO:0000256" key="4">
    <source>
        <dbReference type="ARBA" id="ARBA00022837"/>
    </source>
</evidence>
<protein>
    <recommendedName>
        <fullName evidence="5">Protein S100</fullName>
    </recommendedName>
    <alternativeName>
        <fullName evidence="5">S100 calcium-binding protein</fullName>
    </alternativeName>
</protein>
<reference evidence="7" key="2">
    <citation type="submission" date="2025-09" db="UniProtKB">
        <authorList>
            <consortium name="Ensembl"/>
        </authorList>
    </citation>
    <scope>IDENTIFICATION</scope>
</reference>
<dbReference type="GO" id="GO:0046914">
    <property type="term" value="F:transition metal ion binding"/>
    <property type="evidence" value="ECO:0007669"/>
    <property type="project" value="InterPro"/>
</dbReference>
<dbReference type="Pfam" id="PF01023">
    <property type="entry name" value="S_100"/>
    <property type="match status" value="1"/>
</dbReference>
<name>A0A3Q3EMK0_KRYMA</name>
<keyword evidence="8" id="KW-1185">Reference proteome</keyword>
<sequence>MSCNIKKAIHILKKCFEKYAKAEGGADTMTKKEVKTMFQAEFPELGKGQQEVCDLFKMLDEDGDGVVNFNEYIIFVATLSILFCE</sequence>
<dbReference type="GeneTree" id="ENSGT01150000287010"/>
<dbReference type="PROSITE" id="PS00018">
    <property type="entry name" value="EF_HAND_1"/>
    <property type="match status" value="1"/>
</dbReference>
<dbReference type="SMART" id="SM01394">
    <property type="entry name" value="S_100"/>
    <property type="match status" value="1"/>
</dbReference>
<dbReference type="PROSITE" id="PS50222">
    <property type="entry name" value="EF_HAND_2"/>
    <property type="match status" value="1"/>
</dbReference>
<dbReference type="GO" id="GO:0048306">
    <property type="term" value="F:calcium-dependent protein binding"/>
    <property type="evidence" value="ECO:0007669"/>
    <property type="project" value="TreeGrafter"/>
</dbReference>
<dbReference type="Pfam" id="PF13833">
    <property type="entry name" value="EF-hand_8"/>
    <property type="match status" value="1"/>
</dbReference>
<dbReference type="SUPFAM" id="SSF47473">
    <property type="entry name" value="EF-hand"/>
    <property type="match status" value="1"/>
</dbReference>
<accession>A0A3Q3EMK0</accession>
<dbReference type="CDD" id="cd00213">
    <property type="entry name" value="S-100"/>
    <property type="match status" value="1"/>
</dbReference>
<feature type="domain" description="EF-hand" evidence="6">
    <location>
        <begin position="47"/>
        <end position="82"/>
    </location>
</feature>
<dbReference type="STRING" id="37003.ENSKMAP00000003077"/>
<reference evidence="7" key="1">
    <citation type="submission" date="2025-08" db="UniProtKB">
        <authorList>
            <consortium name="Ensembl"/>
        </authorList>
    </citation>
    <scope>IDENTIFICATION</scope>
</reference>
<dbReference type="Proteomes" id="UP000264800">
    <property type="component" value="Unplaced"/>
</dbReference>
<dbReference type="InterPro" id="IPR034325">
    <property type="entry name" value="S-100_dom"/>
</dbReference>
<dbReference type="GO" id="GO:0005737">
    <property type="term" value="C:cytoplasm"/>
    <property type="evidence" value="ECO:0007669"/>
    <property type="project" value="TreeGrafter"/>
</dbReference>
<dbReference type="SMART" id="SM00054">
    <property type="entry name" value="EFh"/>
    <property type="match status" value="1"/>
</dbReference>
<keyword evidence="4 5" id="KW-0106">Calcium</keyword>
<dbReference type="InterPro" id="IPR001751">
    <property type="entry name" value="S100/CaBP7/8-like_CS"/>
</dbReference>
<organism evidence="7 8">
    <name type="scientific">Kryptolebias marmoratus</name>
    <name type="common">Mangrove killifish</name>
    <name type="synonym">Rivulus marmoratus</name>
    <dbReference type="NCBI Taxonomy" id="37003"/>
    <lineage>
        <taxon>Eukaryota</taxon>
        <taxon>Metazoa</taxon>
        <taxon>Chordata</taxon>
        <taxon>Craniata</taxon>
        <taxon>Vertebrata</taxon>
        <taxon>Euteleostomi</taxon>
        <taxon>Actinopterygii</taxon>
        <taxon>Neopterygii</taxon>
        <taxon>Teleostei</taxon>
        <taxon>Neoteleostei</taxon>
        <taxon>Acanthomorphata</taxon>
        <taxon>Ovalentaria</taxon>
        <taxon>Atherinomorphae</taxon>
        <taxon>Cyprinodontiformes</taxon>
        <taxon>Rivulidae</taxon>
        <taxon>Kryptolebias</taxon>
    </lineage>
</organism>
<keyword evidence="3" id="KW-0677">Repeat</keyword>
<keyword evidence="2 5" id="KW-0479">Metal-binding</keyword>
<comment type="similarity">
    <text evidence="1 5">Belongs to the S-100 family.</text>
</comment>
<dbReference type="PANTHER" id="PTHR11639:SF118">
    <property type="entry name" value="PROTEIN S100"/>
    <property type="match status" value="1"/>
</dbReference>
<evidence type="ECO:0000259" key="6">
    <source>
        <dbReference type="PROSITE" id="PS50222"/>
    </source>
</evidence>
<dbReference type="GO" id="GO:0005509">
    <property type="term" value="F:calcium ion binding"/>
    <property type="evidence" value="ECO:0007669"/>
    <property type="project" value="InterPro"/>
</dbReference>
<evidence type="ECO:0000256" key="1">
    <source>
        <dbReference type="ARBA" id="ARBA00007323"/>
    </source>
</evidence>
<dbReference type="PANTHER" id="PTHR11639">
    <property type="entry name" value="S100 CALCIUM-BINDING PROTEIN"/>
    <property type="match status" value="1"/>
</dbReference>
<evidence type="ECO:0000256" key="5">
    <source>
        <dbReference type="RuleBase" id="RU361184"/>
    </source>
</evidence>
<evidence type="ECO:0000256" key="2">
    <source>
        <dbReference type="ARBA" id="ARBA00022723"/>
    </source>
</evidence>
<dbReference type="InterPro" id="IPR002048">
    <property type="entry name" value="EF_hand_dom"/>
</dbReference>
<evidence type="ECO:0000313" key="7">
    <source>
        <dbReference type="Ensembl" id="ENSKMAP00000003077.1"/>
    </source>
</evidence>
<dbReference type="InterPro" id="IPR011992">
    <property type="entry name" value="EF-hand-dom_pair"/>
</dbReference>
<dbReference type="InterPro" id="IPR018247">
    <property type="entry name" value="EF_Hand_1_Ca_BS"/>
</dbReference>
<dbReference type="PROSITE" id="PS00303">
    <property type="entry name" value="S100_CABP"/>
    <property type="match status" value="1"/>
</dbReference>
<dbReference type="OMA" id="EYIVFVA"/>
<dbReference type="AlphaFoldDB" id="A0A3Q3EMK0"/>
<dbReference type="Gene3D" id="1.10.238.10">
    <property type="entry name" value="EF-hand"/>
    <property type="match status" value="1"/>
</dbReference>